<feature type="binding site" evidence="17">
    <location>
        <position position="189"/>
    </location>
    <ligand>
        <name>UDP-N-acetyl-alpha-D-muramoyl-L-alanyl-D-glutamate</name>
        <dbReference type="ChEBI" id="CHEBI:83900"/>
    </ligand>
</feature>
<feature type="binding site" evidence="17">
    <location>
        <position position="375"/>
    </location>
    <ligand>
        <name>meso-2,6-diaminopimelate</name>
        <dbReference type="ChEBI" id="CHEBI:57791"/>
    </ligand>
</feature>
<feature type="modified residue" description="N6-carboxylysine" evidence="17">
    <location>
        <position position="221"/>
    </location>
</feature>
<comment type="cofactor">
    <cofactor evidence="17">
        <name>Mg(2+)</name>
        <dbReference type="ChEBI" id="CHEBI:18420"/>
    </cofactor>
</comment>
<dbReference type="EC" id="6.3.2.13" evidence="12 17"/>
<comment type="similarity">
    <text evidence="1 17">Belongs to the MurCDEF family. MurE subfamily.</text>
</comment>
<dbReference type="InterPro" id="IPR000713">
    <property type="entry name" value="Mur_ligase_N"/>
</dbReference>
<dbReference type="GO" id="GO:0000287">
    <property type="term" value="F:magnesium ion binding"/>
    <property type="evidence" value="ECO:0007669"/>
    <property type="project" value="UniProtKB-UniRule"/>
</dbReference>
<dbReference type="SUPFAM" id="SSF63418">
    <property type="entry name" value="MurE/MurF N-terminal domain"/>
    <property type="match status" value="1"/>
</dbReference>
<proteinExistence type="inferred from homology"/>
<keyword evidence="10 17" id="KW-0961">Cell wall biogenesis/degradation</keyword>
<keyword evidence="3 17" id="KW-0436">Ligase</keyword>
<dbReference type="GO" id="GO:0005524">
    <property type="term" value="F:ATP binding"/>
    <property type="evidence" value="ECO:0007669"/>
    <property type="project" value="UniProtKB-UniRule"/>
</dbReference>
<evidence type="ECO:0000256" key="13">
    <source>
        <dbReference type="ARBA" id="ARBA00072883"/>
    </source>
</evidence>
<feature type="binding site" evidence="17">
    <location>
        <begin position="399"/>
        <end position="402"/>
    </location>
    <ligand>
        <name>meso-2,6-diaminopimelate</name>
        <dbReference type="ChEBI" id="CHEBI:57791"/>
    </ligand>
</feature>
<feature type="domain" description="Mur ligase central" evidence="21">
    <location>
        <begin position="110"/>
        <end position="307"/>
    </location>
</feature>
<dbReference type="FunFam" id="3.90.190.20:FF:000006">
    <property type="entry name" value="UDP-N-acetylmuramoyl-L-alanyl-D-glutamate--2,6-diaminopimelate ligase"/>
    <property type="match status" value="1"/>
</dbReference>
<dbReference type="SUPFAM" id="SSF53623">
    <property type="entry name" value="MurD-like peptide ligases, catalytic domain"/>
    <property type="match status" value="1"/>
</dbReference>
<sequence length="480" mass="53931">MRLNCLLKSAGLPPLKKELEVTHVTDDSREVKPGSLFFALRGFKTDGNLFIPEAVKRGAVAVVTDSRDSLEKYKSLGVPLIFSQDLRRDLALIVSRFYGDPSSSIKVIGVTGTNGKTTTAYILYHLLNRLGKKTAIIGTVEYGLPGKTIPAERTTPSPTTFFRLLKEFKENGADFVVCEVSSHGLKLHRVTGTKFKGAVFTNLSPEHLDFHKNLWDYFLSKEKLFFMTRDVGVVNGDDKFGKLLLGLRGIFPCKLSSFGKKGEFRIERVENLEEGLLVILKLGRETYPIKTSLRGFFNAYNVAAAFSLLVELGFSPRELLGLFDGISVPGRMEEVVKNVFVDYAHTPDALEKVLRALRELKRGRLIVVFGCGGDRDREKRPLMGSIAEKLADFIILTNDNPRSEDPEQIVNEILSGIRERSKVEVIFDRRLAIERGLKLKKEEDILLIAGKGHETYQEVGSKKYLFDDREVVRELSRLIQ</sequence>
<dbReference type="Pfam" id="PF02875">
    <property type="entry name" value="Mur_ligase_C"/>
    <property type="match status" value="1"/>
</dbReference>
<organism evidence="22 23">
    <name type="scientific">Phorcysia thermohydrogeniphila</name>
    <dbReference type="NCBI Taxonomy" id="936138"/>
    <lineage>
        <taxon>Bacteria</taxon>
        <taxon>Pseudomonadati</taxon>
        <taxon>Aquificota</taxon>
        <taxon>Aquificia</taxon>
        <taxon>Desulfurobacteriales</taxon>
        <taxon>Desulfurobacteriaceae</taxon>
        <taxon>Phorcysia</taxon>
    </lineage>
</organism>
<dbReference type="EMBL" id="SMFV01000001">
    <property type="protein sequence ID" value="TCK06251.1"/>
    <property type="molecule type" value="Genomic_DNA"/>
</dbReference>
<evidence type="ECO:0000256" key="14">
    <source>
        <dbReference type="ARBA" id="ARBA00075482"/>
    </source>
</evidence>
<dbReference type="GO" id="GO:0004326">
    <property type="term" value="F:tetrahydrofolylpolyglutamate synthase activity"/>
    <property type="evidence" value="ECO:0007669"/>
    <property type="project" value="InterPro"/>
</dbReference>
<feature type="binding site" evidence="17">
    <location>
        <begin position="154"/>
        <end position="155"/>
    </location>
    <ligand>
        <name>UDP-N-acetyl-alpha-D-muramoyl-L-alanyl-D-glutamate</name>
        <dbReference type="ChEBI" id="CHEBI:83900"/>
    </ligand>
</feature>
<dbReference type="AlphaFoldDB" id="A0A4R1GGZ5"/>
<feature type="binding site" evidence="17">
    <location>
        <begin position="112"/>
        <end position="118"/>
    </location>
    <ligand>
        <name>ATP</name>
        <dbReference type="ChEBI" id="CHEBI:30616"/>
    </ligand>
</feature>
<feature type="short sequence motif" description="Meso-diaminopimelate recognition motif" evidence="17">
    <location>
        <begin position="399"/>
        <end position="402"/>
    </location>
</feature>
<dbReference type="InterPro" id="IPR036615">
    <property type="entry name" value="Mur_ligase_C_dom_sf"/>
</dbReference>
<dbReference type="UniPathway" id="UPA00219"/>
<evidence type="ECO:0000256" key="11">
    <source>
        <dbReference type="ARBA" id="ARBA00050251"/>
    </source>
</evidence>
<evidence type="ECO:0000256" key="16">
    <source>
        <dbReference type="ARBA" id="ARBA00081560"/>
    </source>
</evidence>
<dbReference type="GO" id="GO:0005737">
    <property type="term" value="C:cytoplasm"/>
    <property type="evidence" value="ECO:0007669"/>
    <property type="project" value="UniProtKB-SubCell"/>
</dbReference>
<comment type="subcellular location">
    <subcellularLocation>
        <location evidence="17 18">Cytoplasm</location>
    </subcellularLocation>
</comment>
<evidence type="ECO:0000256" key="2">
    <source>
        <dbReference type="ARBA" id="ARBA00022490"/>
    </source>
</evidence>
<dbReference type="SUPFAM" id="SSF53244">
    <property type="entry name" value="MurD-like peptide ligases, peptide-binding domain"/>
    <property type="match status" value="1"/>
</dbReference>
<dbReference type="InterPro" id="IPR035911">
    <property type="entry name" value="MurE/MurF_N"/>
</dbReference>
<feature type="binding site" evidence="17">
    <location>
        <position position="454"/>
    </location>
    <ligand>
        <name>meso-2,6-diaminopimelate</name>
        <dbReference type="ChEBI" id="CHEBI:57791"/>
    </ligand>
</feature>
<gene>
    <name evidence="17" type="primary">murE</name>
    <name evidence="22" type="ORF">CLV27_0052</name>
</gene>
<keyword evidence="4 17" id="KW-0132">Cell division</keyword>
<dbReference type="InterPro" id="IPR005761">
    <property type="entry name" value="UDP-N-AcMur-Glu-dNH2Pim_ligase"/>
</dbReference>
<keyword evidence="17" id="KW-0460">Magnesium</keyword>
<comment type="PTM">
    <text evidence="17">Carboxylation is probably crucial for Mg(2+) binding and, consequently, for the gamma-phosphate positioning of ATP.</text>
</comment>
<evidence type="ECO:0000259" key="20">
    <source>
        <dbReference type="Pfam" id="PF02875"/>
    </source>
</evidence>
<evidence type="ECO:0000256" key="7">
    <source>
        <dbReference type="ARBA" id="ARBA00022960"/>
    </source>
</evidence>
<dbReference type="InterPro" id="IPR036565">
    <property type="entry name" value="Mur-like_cat_sf"/>
</dbReference>
<dbReference type="PANTHER" id="PTHR23135:SF4">
    <property type="entry name" value="UDP-N-ACETYLMURAMOYL-L-ALANYL-D-GLUTAMATE--2,6-DIAMINOPIMELATE LIGASE MURE HOMOLOG, CHLOROPLASTIC"/>
    <property type="match status" value="1"/>
</dbReference>
<protein>
    <recommendedName>
        <fullName evidence="13 17">UDP-N-acetylmuramoyl-L-alanyl-D-glutamate--2,6-diaminopimelate ligase</fullName>
        <ecNumber evidence="12 17">6.3.2.13</ecNumber>
    </recommendedName>
    <alternativeName>
        <fullName evidence="14 17">Meso-A2pm-adding enzyme</fullName>
    </alternativeName>
    <alternativeName>
        <fullName evidence="15 17">Meso-diaminopimelate-adding enzyme</fullName>
    </alternativeName>
    <alternativeName>
        <fullName evidence="16 17">UDP-MurNAc-L-Ala-D-Glu:meso-diaminopimelate ligase</fullName>
    </alternativeName>
    <alternativeName>
        <fullName evidence="17">UDP-MurNAc-tripeptide synthetase</fullName>
    </alternativeName>
    <alternativeName>
        <fullName evidence="17">UDP-N-acetylmuramyl-tripeptide synthetase</fullName>
    </alternativeName>
</protein>
<evidence type="ECO:0000256" key="1">
    <source>
        <dbReference type="ARBA" id="ARBA00005898"/>
    </source>
</evidence>
<evidence type="ECO:0000256" key="5">
    <source>
        <dbReference type="ARBA" id="ARBA00022741"/>
    </source>
</evidence>
<dbReference type="GO" id="GO:0008765">
    <property type="term" value="F:UDP-N-acetylmuramoylalanyl-D-glutamate-2,6-diaminopimelate ligase activity"/>
    <property type="evidence" value="ECO:0007669"/>
    <property type="project" value="UniProtKB-UniRule"/>
</dbReference>
<dbReference type="InterPro" id="IPR013221">
    <property type="entry name" value="Mur_ligase_cen"/>
</dbReference>
<dbReference type="InterPro" id="IPR018109">
    <property type="entry name" value="Folylpolyglutamate_synth_CS"/>
</dbReference>
<comment type="caution">
    <text evidence="17">Lacks conserved residue(s) required for the propagation of feature annotation.</text>
</comment>
<evidence type="ECO:0000256" key="17">
    <source>
        <dbReference type="HAMAP-Rule" id="MF_00208"/>
    </source>
</evidence>
<keyword evidence="6 17" id="KW-0067">ATP-binding</keyword>
<comment type="pathway">
    <text evidence="17 18">Cell wall biogenesis; peptidoglycan biosynthesis.</text>
</comment>
<evidence type="ECO:0000256" key="4">
    <source>
        <dbReference type="ARBA" id="ARBA00022618"/>
    </source>
</evidence>
<dbReference type="NCBIfam" id="TIGR01085">
    <property type="entry name" value="murE"/>
    <property type="match status" value="1"/>
</dbReference>
<evidence type="ECO:0000256" key="6">
    <source>
        <dbReference type="ARBA" id="ARBA00022840"/>
    </source>
</evidence>
<keyword evidence="23" id="KW-1185">Reference proteome</keyword>
<feature type="binding site" evidence="17">
    <location>
        <position position="28"/>
    </location>
    <ligand>
        <name>UDP-N-acetyl-alpha-D-muramoyl-L-alanyl-D-glutamate</name>
        <dbReference type="ChEBI" id="CHEBI:83900"/>
    </ligand>
</feature>
<keyword evidence="9 17" id="KW-0131">Cell cycle</keyword>
<keyword evidence="2 17" id="KW-0963">Cytoplasm</keyword>
<keyword evidence="5 17" id="KW-0547">Nucleotide-binding</keyword>
<dbReference type="Gene3D" id="3.40.1390.10">
    <property type="entry name" value="MurE/MurF, N-terminal domain"/>
    <property type="match status" value="1"/>
</dbReference>
<dbReference type="HAMAP" id="MF_00208">
    <property type="entry name" value="MurE"/>
    <property type="match status" value="1"/>
</dbReference>
<dbReference type="InterPro" id="IPR004101">
    <property type="entry name" value="Mur_ligase_C"/>
</dbReference>
<evidence type="ECO:0000313" key="23">
    <source>
        <dbReference type="Proteomes" id="UP000295777"/>
    </source>
</evidence>
<dbReference type="GO" id="GO:0008360">
    <property type="term" value="P:regulation of cell shape"/>
    <property type="evidence" value="ECO:0007669"/>
    <property type="project" value="UniProtKB-KW"/>
</dbReference>
<feature type="binding site" evidence="17">
    <location>
        <position position="450"/>
    </location>
    <ligand>
        <name>meso-2,6-diaminopimelate</name>
        <dbReference type="ChEBI" id="CHEBI:57791"/>
    </ligand>
</feature>
<dbReference type="Gene3D" id="3.40.1190.10">
    <property type="entry name" value="Mur-like, catalytic domain"/>
    <property type="match status" value="1"/>
</dbReference>
<dbReference type="GO" id="GO:0071555">
    <property type="term" value="P:cell wall organization"/>
    <property type="evidence" value="ECO:0007669"/>
    <property type="project" value="UniProtKB-KW"/>
</dbReference>
<evidence type="ECO:0000256" key="12">
    <source>
        <dbReference type="ARBA" id="ARBA00066633"/>
    </source>
</evidence>
<feature type="domain" description="Mur ligase C-terminal" evidence="20">
    <location>
        <begin position="330"/>
        <end position="452"/>
    </location>
</feature>
<evidence type="ECO:0000256" key="15">
    <source>
        <dbReference type="ARBA" id="ARBA00076158"/>
    </source>
</evidence>
<comment type="catalytic activity">
    <reaction evidence="11 17">
        <text>UDP-N-acetyl-alpha-D-muramoyl-L-alanyl-D-glutamate + meso-2,6-diaminopimelate + ATP = UDP-N-acetyl-alpha-D-muramoyl-L-alanyl-gamma-D-glutamyl-meso-2,6-diaminopimelate + ADP + phosphate + H(+)</text>
        <dbReference type="Rhea" id="RHEA:23676"/>
        <dbReference type="ChEBI" id="CHEBI:15378"/>
        <dbReference type="ChEBI" id="CHEBI:30616"/>
        <dbReference type="ChEBI" id="CHEBI:43474"/>
        <dbReference type="ChEBI" id="CHEBI:57791"/>
        <dbReference type="ChEBI" id="CHEBI:83900"/>
        <dbReference type="ChEBI" id="CHEBI:83905"/>
        <dbReference type="ChEBI" id="CHEBI:456216"/>
        <dbReference type="EC" id="6.3.2.13"/>
    </reaction>
</comment>
<evidence type="ECO:0000256" key="3">
    <source>
        <dbReference type="ARBA" id="ARBA00022598"/>
    </source>
</evidence>
<evidence type="ECO:0000313" key="22">
    <source>
        <dbReference type="EMBL" id="TCK06251.1"/>
    </source>
</evidence>
<feature type="domain" description="Mur ligase N-terminal catalytic" evidence="19">
    <location>
        <begin position="21"/>
        <end position="89"/>
    </location>
</feature>
<dbReference type="RefSeq" id="WP_132524618.1">
    <property type="nucleotide sequence ID" value="NZ_SMFV01000001.1"/>
</dbReference>
<evidence type="ECO:0000256" key="10">
    <source>
        <dbReference type="ARBA" id="ARBA00023316"/>
    </source>
</evidence>
<dbReference type="PANTHER" id="PTHR23135">
    <property type="entry name" value="MUR LIGASE FAMILY MEMBER"/>
    <property type="match status" value="1"/>
</dbReference>
<dbReference type="Gene3D" id="3.90.190.20">
    <property type="entry name" value="Mur ligase, C-terminal domain"/>
    <property type="match status" value="1"/>
</dbReference>
<comment type="caution">
    <text evidence="22">The sequence shown here is derived from an EMBL/GenBank/DDBJ whole genome shotgun (WGS) entry which is preliminary data.</text>
</comment>
<dbReference type="GO" id="GO:0009252">
    <property type="term" value="P:peptidoglycan biosynthetic process"/>
    <property type="evidence" value="ECO:0007669"/>
    <property type="project" value="UniProtKB-UniRule"/>
</dbReference>
<keyword evidence="8 17" id="KW-0573">Peptidoglycan synthesis</keyword>
<keyword evidence="7 17" id="KW-0133">Cell shape</keyword>
<dbReference type="Pfam" id="PF01225">
    <property type="entry name" value="Mur_ligase"/>
    <property type="match status" value="1"/>
</dbReference>
<comment type="function">
    <text evidence="17">Catalyzes the addition of meso-diaminopimelic acid to the nucleotide precursor UDP-N-acetylmuramoyl-L-alanyl-D-glutamate (UMAG) in the biosynthesis of bacterial cell-wall peptidoglycan.</text>
</comment>
<dbReference type="NCBIfam" id="NF001124">
    <property type="entry name" value="PRK00139.1-2"/>
    <property type="match status" value="1"/>
</dbReference>
<dbReference type="GO" id="GO:0051301">
    <property type="term" value="P:cell division"/>
    <property type="evidence" value="ECO:0007669"/>
    <property type="project" value="UniProtKB-KW"/>
</dbReference>
<feature type="binding site" evidence="17">
    <location>
        <position position="181"/>
    </location>
    <ligand>
        <name>UDP-N-acetyl-alpha-D-muramoyl-L-alanyl-D-glutamate</name>
        <dbReference type="ChEBI" id="CHEBI:83900"/>
    </ligand>
</feature>
<evidence type="ECO:0000259" key="19">
    <source>
        <dbReference type="Pfam" id="PF01225"/>
    </source>
</evidence>
<evidence type="ECO:0000256" key="18">
    <source>
        <dbReference type="RuleBase" id="RU004135"/>
    </source>
</evidence>
<dbReference type="Pfam" id="PF08245">
    <property type="entry name" value="Mur_ligase_M"/>
    <property type="match status" value="1"/>
</dbReference>
<dbReference type="OrthoDB" id="9800958at2"/>
<evidence type="ECO:0000256" key="8">
    <source>
        <dbReference type="ARBA" id="ARBA00022984"/>
    </source>
</evidence>
<evidence type="ECO:0000256" key="9">
    <source>
        <dbReference type="ARBA" id="ARBA00023306"/>
    </source>
</evidence>
<dbReference type="Proteomes" id="UP000295777">
    <property type="component" value="Unassembled WGS sequence"/>
</dbReference>
<dbReference type="NCBIfam" id="NF001126">
    <property type="entry name" value="PRK00139.1-4"/>
    <property type="match status" value="1"/>
</dbReference>
<reference evidence="22 23" key="1">
    <citation type="submission" date="2019-03" db="EMBL/GenBank/DDBJ databases">
        <title>Genomic Encyclopedia of Archaeal and Bacterial Type Strains, Phase II (KMG-II): from individual species to whole genera.</title>
        <authorList>
            <person name="Goeker M."/>
        </authorList>
    </citation>
    <scope>NUCLEOTIDE SEQUENCE [LARGE SCALE GENOMIC DNA]</scope>
    <source>
        <strain evidence="22 23">DSM 24425</strain>
    </source>
</reference>
<dbReference type="PROSITE" id="PS01011">
    <property type="entry name" value="FOLYLPOLYGLU_SYNT_1"/>
    <property type="match status" value="1"/>
</dbReference>
<name>A0A4R1GGZ5_9BACT</name>
<evidence type="ECO:0000259" key="21">
    <source>
        <dbReference type="Pfam" id="PF08245"/>
    </source>
</evidence>
<accession>A0A4R1GGZ5</accession>